<name>A0AAV7XKE4_9NEOP</name>
<dbReference type="EMBL" id="JAPTSV010000006">
    <property type="protein sequence ID" value="KAJ1526619.1"/>
    <property type="molecule type" value="Genomic_DNA"/>
</dbReference>
<organism evidence="1 2">
    <name type="scientific">Megalurothrips usitatus</name>
    <name type="common">bean blossom thrips</name>
    <dbReference type="NCBI Taxonomy" id="439358"/>
    <lineage>
        <taxon>Eukaryota</taxon>
        <taxon>Metazoa</taxon>
        <taxon>Ecdysozoa</taxon>
        <taxon>Arthropoda</taxon>
        <taxon>Hexapoda</taxon>
        <taxon>Insecta</taxon>
        <taxon>Pterygota</taxon>
        <taxon>Neoptera</taxon>
        <taxon>Paraneoptera</taxon>
        <taxon>Thysanoptera</taxon>
        <taxon>Terebrantia</taxon>
        <taxon>Thripoidea</taxon>
        <taxon>Thripidae</taxon>
        <taxon>Megalurothrips</taxon>
    </lineage>
</organism>
<gene>
    <name evidence="1" type="ORF">ONE63_008205</name>
</gene>
<sequence>MHLDNVVQLHEDHKVFVSERIIKEVKRDSSINTTSAQTRFILKRVFTEEALLACSVFGRPSACKGRDAVTCKPALDEFVLARAEKNWKSAVRATVAAALANVICEGRDQQQLENSAQ</sequence>
<dbReference type="Proteomes" id="UP001075354">
    <property type="component" value="Chromosome 6"/>
</dbReference>
<evidence type="ECO:0000313" key="2">
    <source>
        <dbReference type="Proteomes" id="UP001075354"/>
    </source>
</evidence>
<reference evidence="1" key="1">
    <citation type="submission" date="2022-12" db="EMBL/GenBank/DDBJ databases">
        <title>Chromosome-level genome assembly of the bean flower thrips Megalurothrips usitatus.</title>
        <authorList>
            <person name="Ma L."/>
            <person name="Liu Q."/>
            <person name="Li H."/>
            <person name="Cai W."/>
        </authorList>
    </citation>
    <scope>NUCLEOTIDE SEQUENCE</scope>
    <source>
        <strain evidence="1">Cailab_2022a</strain>
    </source>
</reference>
<accession>A0AAV7XKE4</accession>
<evidence type="ECO:0000313" key="1">
    <source>
        <dbReference type="EMBL" id="KAJ1526619.1"/>
    </source>
</evidence>
<evidence type="ECO:0008006" key="3">
    <source>
        <dbReference type="Google" id="ProtNLM"/>
    </source>
</evidence>
<protein>
    <recommendedName>
        <fullName evidence="3">BEN domain-containing protein</fullName>
    </recommendedName>
</protein>
<keyword evidence="2" id="KW-1185">Reference proteome</keyword>
<comment type="caution">
    <text evidence="1">The sequence shown here is derived from an EMBL/GenBank/DDBJ whole genome shotgun (WGS) entry which is preliminary data.</text>
</comment>
<dbReference type="AlphaFoldDB" id="A0AAV7XKE4"/>
<proteinExistence type="predicted"/>